<dbReference type="InterPro" id="IPR013325">
    <property type="entry name" value="RNA_pol_sigma_r2"/>
</dbReference>
<dbReference type="Gene3D" id="1.10.1740.10">
    <property type="match status" value="1"/>
</dbReference>
<reference evidence="1" key="2">
    <citation type="submission" date="2021-04" db="EMBL/GenBank/DDBJ databases">
        <authorList>
            <person name="Gilroy R."/>
        </authorList>
    </citation>
    <scope>NUCLEOTIDE SEQUENCE</scope>
    <source>
        <strain evidence="1">ChiBcec18-1249</strain>
    </source>
</reference>
<dbReference type="Proteomes" id="UP000823824">
    <property type="component" value="Unassembled WGS sequence"/>
</dbReference>
<dbReference type="GO" id="GO:0003700">
    <property type="term" value="F:DNA-binding transcription factor activity"/>
    <property type="evidence" value="ECO:0007669"/>
    <property type="project" value="InterPro"/>
</dbReference>
<protein>
    <recommendedName>
        <fullName evidence="3">RNA polymerase sigma-70 region 2 domain-containing protein</fullName>
    </recommendedName>
</protein>
<dbReference type="SUPFAM" id="SSF88946">
    <property type="entry name" value="Sigma2 domain of RNA polymerase sigma factors"/>
    <property type="match status" value="1"/>
</dbReference>
<evidence type="ECO:0008006" key="3">
    <source>
        <dbReference type="Google" id="ProtNLM"/>
    </source>
</evidence>
<gene>
    <name evidence="1" type="ORF">H9787_09475</name>
</gene>
<proteinExistence type="predicted"/>
<dbReference type="SUPFAM" id="SSF88659">
    <property type="entry name" value="Sigma3 and sigma4 domains of RNA polymerase sigma factors"/>
    <property type="match status" value="1"/>
</dbReference>
<evidence type="ECO:0000313" key="2">
    <source>
        <dbReference type="Proteomes" id="UP000823824"/>
    </source>
</evidence>
<dbReference type="AlphaFoldDB" id="A0A9D2RTB2"/>
<sequence length="207" mass="25089">MKYGKIRQPSPRRTSRREEDYQQVQAFLDSGDQALWKALYEDAYETVRQCAAYTDFGHLLDPEEYREIADEAFARCYEQLERYQGRSRFSGWVGGYSKNITRTRCRQILTGMRYRRQLYERSTGRFMDWDPLWLLLRLERDACLWRAISDISETGWRILEARALEKLTFRDIARELQLTRREVQTRYEAVCTAVRRRYLRYCEERTL</sequence>
<dbReference type="InterPro" id="IPR013324">
    <property type="entry name" value="RNA_pol_sigma_r3/r4-like"/>
</dbReference>
<name>A0A9D2RTB2_9FIRM</name>
<organism evidence="1 2">
    <name type="scientific">Candidatus Oscillibacter excrementigallinarum</name>
    <dbReference type="NCBI Taxonomy" id="2838716"/>
    <lineage>
        <taxon>Bacteria</taxon>
        <taxon>Bacillati</taxon>
        <taxon>Bacillota</taxon>
        <taxon>Clostridia</taxon>
        <taxon>Eubacteriales</taxon>
        <taxon>Oscillospiraceae</taxon>
        <taxon>Oscillibacter</taxon>
    </lineage>
</organism>
<dbReference type="GO" id="GO:0006352">
    <property type="term" value="P:DNA-templated transcription initiation"/>
    <property type="evidence" value="ECO:0007669"/>
    <property type="project" value="InterPro"/>
</dbReference>
<reference evidence="1" key="1">
    <citation type="journal article" date="2021" name="PeerJ">
        <title>Extensive microbial diversity within the chicken gut microbiome revealed by metagenomics and culture.</title>
        <authorList>
            <person name="Gilroy R."/>
            <person name="Ravi A."/>
            <person name="Getino M."/>
            <person name="Pursley I."/>
            <person name="Horton D.L."/>
            <person name="Alikhan N.F."/>
            <person name="Baker D."/>
            <person name="Gharbi K."/>
            <person name="Hall N."/>
            <person name="Watson M."/>
            <person name="Adriaenssens E.M."/>
            <person name="Foster-Nyarko E."/>
            <person name="Jarju S."/>
            <person name="Secka A."/>
            <person name="Antonio M."/>
            <person name="Oren A."/>
            <person name="Chaudhuri R.R."/>
            <person name="La Ragione R."/>
            <person name="Hildebrand F."/>
            <person name="Pallen M.J."/>
        </authorList>
    </citation>
    <scope>NUCLEOTIDE SEQUENCE</scope>
    <source>
        <strain evidence="1">ChiBcec18-1249</strain>
    </source>
</reference>
<evidence type="ECO:0000313" key="1">
    <source>
        <dbReference type="EMBL" id="HJB13927.1"/>
    </source>
</evidence>
<comment type="caution">
    <text evidence="1">The sequence shown here is derived from an EMBL/GenBank/DDBJ whole genome shotgun (WGS) entry which is preliminary data.</text>
</comment>
<dbReference type="EMBL" id="DWZJ01000085">
    <property type="protein sequence ID" value="HJB13927.1"/>
    <property type="molecule type" value="Genomic_DNA"/>
</dbReference>
<accession>A0A9D2RTB2</accession>